<name>A0ABU4T3A5_9PSEU</name>
<organism evidence="2 3">
    <name type="scientific">Lentzea miocenica</name>
    <dbReference type="NCBI Taxonomy" id="3095431"/>
    <lineage>
        <taxon>Bacteria</taxon>
        <taxon>Bacillati</taxon>
        <taxon>Actinomycetota</taxon>
        <taxon>Actinomycetes</taxon>
        <taxon>Pseudonocardiales</taxon>
        <taxon>Pseudonocardiaceae</taxon>
        <taxon>Lentzea</taxon>
    </lineage>
</organism>
<gene>
    <name evidence="2" type="ORF">SK803_20645</name>
</gene>
<dbReference type="Pfam" id="PF18538">
    <property type="entry name" value="DUF5624"/>
    <property type="match status" value="1"/>
</dbReference>
<comment type="caution">
    <text evidence="2">The sequence shown here is derived from an EMBL/GenBank/DDBJ whole genome shotgun (WGS) entry which is preliminary data.</text>
</comment>
<dbReference type="Proteomes" id="UP001285521">
    <property type="component" value="Unassembled WGS sequence"/>
</dbReference>
<protein>
    <submittedName>
        <fullName evidence="2">DUF5624 domain-containing protein</fullName>
    </submittedName>
</protein>
<dbReference type="InterPro" id="IPR041132">
    <property type="entry name" value="DUF5624"/>
</dbReference>
<evidence type="ECO:0000259" key="1">
    <source>
        <dbReference type="Pfam" id="PF18538"/>
    </source>
</evidence>
<proteinExistence type="predicted"/>
<accession>A0ABU4T3A5</accession>
<sequence length="368" mass="40187">MTSPELTALFETYTGGPDNIGARLAQAHRELAKNDPLIVATGRDLALFPGSGWPPEVESFRLGTRGFKELTGISHLGPAVGSLVMIREMRGDAWRPDGEQLLADVRKAREANSVGLWQDVLAVDAFRGLEQQIADMVDYSCAVTARYLERALSEEDYLCAETLHRDYLDGGPVPINRMMVATFFLAGMDAAHRVLRWLDEWELDWQNAMVLIAGRQGRPTAGVTWNTSSVATFILGAARGKLPLERLYMAPHAPVFDTPVDGDVSQVAAMETGLRTLWSSIRATVELGGTMFPGHPRFEPDGHTPSVIRSATDFSALVGRLRLVLEDPRQLLSAAVTDFAVDQLVANDNDPAKVVVPGLTGVHYPVQN</sequence>
<reference evidence="2 3" key="1">
    <citation type="submission" date="2023-11" db="EMBL/GenBank/DDBJ databases">
        <title>Lentzea sokolovensis, sp. nov., Lentzea kristufkii, sp. nov., and Lentzea miocenensis, sp. nov., rare actinobacteria from Sokolov Coal Basin, Miocene lacustrine sediment, Czech Republic.</title>
        <authorList>
            <person name="Lara A."/>
            <person name="Kotroba L."/>
            <person name="Nouioui I."/>
            <person name="Neumann-Schaal M."/>
            <person name="Mast Y."/>
            <person name="Chronakova A."/>
        </authorList>
    </citation>
    <scope>NUCLEOTIDE SEQUENCE [LARGE SCALE GENOMIC DNA]</scope>
    <source>
        <strain evidence="2 3">BCCO 10_0856</strain>
    </source>
</reference>
<dbReference type="RefSeq" id="WP_319967667.1">
    <property type="nucleotide sequence ID" value="NZ_JAXAVW010000016.1"/>
</dbReference>
<feature type="domain" description="DUF5624" evidence="1">
    <location>
        <begin position="64"/>
        <end position="188"/>
    </location>
</feature>
<dbReference type="EMBL" id="JAXAVW010000016">
    <property type="protein sequence ID" value="MDX8032631.1"/>
    <property type="molecule type" value="Genomic_DNA"/>
</dbReference>
<evidence type="ECO:0000313" key="3">
    <source>
        <dbReference type="Proteomes" id="UP001285521"/>
    </source>
</evidence>
<keyword evidence="3" id="KW-1185">Reference proteome</keyword>
<evidence type="ECO:0000313" key="2">
    <source>
        <dbReference type="EMBL" id="MDX8032631.1"/>
    </source>
</evidence>